<dbReference type="PANTHER" id="PTHR44846:SF16">
    <property type="entry name" value="TRANSCRIPTIONAL REGULATOR PHNF-RELATED"/>
    <property type="match status" value="1"/>
</dbReference>
<evidence type="ECO:0000259" key="5">
    <source>
        <dbReference type="PROSITE" id="PS50949"/>
    </source>
</evidence>
<dbReference type="Gene3D" id="3.40.1410.10">
    <property type="entry name" value="Chorismate lyase-like"/>
    <property type="match status" value="1"/>
</dbReference>
<gene>
    <name evidence="6" type="ORF">COO92_13420</name>
</gene>
<dbReference type="PROSITE" id="PS50949">
    <property type="entry name" value="HTH_GNTR"/>
    <property type="match status" value="1"/>
</dbReference>
<dbReference type="GO" id="GO:0003700">
    <property type="term" value="F:DNA-binding transcription factor activity"/>
    <property type="evidence" value="ECO:0007669"/>
    <property type="project" value="InterPro"/>
</dbReference>
<dbReference type="AlphaFoldDB" id="A0A2N3L4N5"/>
<dbReference type="Proteomes" id="UP000233332">
    <property type="component" value="Unassembled WGS sequence"/>
</dbReference>
<accession>A0A2N3L4N5</accession>
<comment type="caution">
    <text evidence="6">The sequence shown here is derived from an EMBL/GenBank/DDBJ whole genome shotgun (WGS) entry which is preliminary data.</text>
</comment>
<sequence>MPTVTSDKKTTGDAATSTRAPRRRAALAAQTNWQSVHDEVLRRIHTRQWKPGDLIPKEVELAEQLGCARATVNRALRELATEGFLDRRRKAGTRVASHPVRRAKLDIPVIRLEIEGRGQKYAYGLLYSERRTPPPEICTNLAVTPDSDMLHITSLHLADGKPYMFEERWVSVAATPAIAEADLSKISANEWLVLHAPYTKGDISFSAVLASETEAKILRTHKDAPLFLMERTTWNGDHGITSARLLFAPGYRMHSAI</sequence>
<dbReference type="InterPro" id="IPR050679">
    <property type="entry name" value="Bact_HTH_transcr_reg"/>
</dbReference>
<evidence type="ECO:0000313" key="6">
    <source>
        <dbReference type="EMBL" id="PKR57768.1"/>
    </source>
</evidence>
<feature type="region of interest" description="Disordered" evidence="4">
    <location>
        <begin position="1"/>
        <end position="22"/>
    </location>
</feature>
<dbReference type="InterPro" id="IPR036388">
    <property type="entry name" value="WH-like_DNA-bd_sf"/>
</dbReference>
<keyword evidence="3" id="KW-0804">Transcription</keyword>
<dbReference type="Pfam" id="PF00392">
    <property type="entry name" value="GntR"/>
    <property type="match status" value="1"/>
</dbReference>
<keyword evidence="1" id="KW-0805">Transcription regulation</keyword>
<reference evidence="6 7" key="1">
    <citation type="submission" date="2017-09" db="EMBL/GenBank/DDBJ databases">
        <title>Biodiversity and function of Thalassospira species in the particle-attached aromatic-hydrocarbon-degrading consortia from the surface seawater of the China South Sea.</title>
        <authorList>
            <person name="Dong C."/>
            <person name="Lai Q."/>
            <person name="Shao Z."/>
        </authorList>
    </citation>
    <scope>NUCLEOTIDE SEQUENCE [LARGE SCALE GENOMIC DNA]</scope>
    <source>
        <strain evidence="6 7">139Z-12</strain>
    </source>
</reference>
<dbReference type="Gene3D" id="1.10.10.10">
    <property type="entry name" value="Winged helix-like DNA-binding domain superfamily/Winged helix DNA-binding domain"/>
    <property type="match status" value="1"/>
</dbReference>
<dbReference type="CDD" id="cd07377">
    <property type="entry name" value="WHTH_GntR"/>
    <property type="match status" value="1"/>
</dbReference>
<dbReference type="GO" id="GO:0003677">
    <property type="term" value="F:DNA binding"/>
    <property type="evidence" value="ECO:0007669"/>
    <property type="project" value="UniProtKB-KW"/>
</dbReference>
<dbReference type="InterPro" id="IPR036390">
    <property type="entry name" value="WH_DNA-bd_sf"/>
</dbReference>
<dbReference type="InterPro" id="IPR011663">
    <property type="entry name" value="UTRA"/>
</dbReference>
<feature type="domain" description="HTH gntR-type" evidence="5">
    <location>
        <begin position="30"/>
        <end position="98"/>
    </location>
</feature>
<evidence type="ECO:0000256" key="4">
    <source>
        <dbReference type="SAM" id="MobiDB-lite"/>
    </source>
</evidence>
<evidence type="ECO:0000256" key="3">
    <source>
        <dbReference type="ARBA" id="ARBA00023163"/>
    </source>
</evidence>
<dbReference type="SMART" id="SM00866">
    <property type="entry name" value="UTRA"/>
    <property type="match status" value="1"/>
</dbReference>
<keyword evidence="2" id="KW-0238">DNA-binding</keyword>
<dbReference type="PRINTS" id="PR00035">
    <property type="entry name" value="HTHGNTR"/>
</dbReference>
<dbReference type="Pfam" id="PF07702">
    <property type="entry name" value="UTRA"/>
    <property type="match status" value="1"/>
</dbReference>
<evidence type="ECO:0000256" key="1">
    <source>
        <dbReference type="ARBA" id="ARBA00023015"/>
    </source>
</evidence>
<evidence type="ECO:0000256" key="2">
    <source>
        <dbReference type="ARBA" id="ARBA00023125"/>
    </source>
</evidence>
<keyword evidence="7" id="KW-1185">Reference proteome</keyword>
<proteinExistence type="predicted"/>
<dbReference type="SMART" id="SM00345">
    <property type="entry name" value="HTH_GNTR"/>
    <property type="match status" value="1"/>
</dbReference>
<dbReference type="SUPFAM" id="SSF64288">
    <property type="entry name" value="Chorismate lyase-like"/>
    <property type="match status" value="1"/>
</dbReference>
<evidence type="ECO:0000313" key="7">
    <source>
        <dbReference type="Proteomes" id="UP000233332"/>
    </source>
</evidence>
<dbReference type="InterPro" id="IPR028978">
    <property type="entry name" value="Chorismate_lyase_/UTRA_dom_sf"/>
</dbReference>
<name>A0A2N3L4N5_9PROT</name>
<dbReference type="EMBL" id="NXGX01000005">
    <property type="protein sequence ID" value="PKR57768.1"/>
    <property type="molecule type" value="Genomic_DNA"/>
</dbReference>
<organism evidence="6 7">
    <name type="scientific">Thalassospira lohafexi</name>
    <dbReference type="NCBI Taxonomy" id="744227"/>
    <lineage>
        <taxon>Bacteria</taxon>
        <taxon>Pseudomonadati</taxon>
        <taxon>Pseudomonadota</taxon>
        <taxon>Alphaproteobacteria</taxon>
        <taxon>Rhodospirillales</taxon>
        <taxon>Thalassospiraceae</taxon>
        <taxon>Thalassospira</taxon>
    </lineage>
</organism>
<dbReference type="PANTHER" id="PTHR44846">
    <property type="entry name" value="MANNOSYL-D-GLYCERATE TRANSPORT/METABOLISM SYSTEM REPRESSOR MNGR-RELATED"/>
    <property type="match status" value="1"/>
</dbReference>
<feature type="compositionally biased region" description="Basic and acidic residues" evidence="4">
    <location>
        <begin position="1"/>
        <end position="11"/>
    </location>
</feature>
<protein>
    <submittedName>
        <fullName evidence="6">GntR family transcriptional regulator</fullName>
    </submittedName>
</protein>
<dbReference type="SUPFAM" id="SSF46785">
    <property type="entry name" value="Winged helix' DNA-binding domain"/>
    <property type="match status" value="1"/>
</dbReference>
<dbReference type="InterPro" id="IPR000524">
    <property type="entry name" value="Tscrpt_reg_HTH_GntR"/>
</dbReference>